<dbReference type="GO" id="GO:0005634">
    <property type="term" value="C:nucleus"/>
    <property type="evidence" value="ECO:0007669"/>
    <property type="project" value="UniProtKB-SubCell"/>
</dbReference>
<dbReference type="SMART" id="SM00380">
    <property type="entry name" value="AP2"/>
    <property type="match status" value="1"/>
</dbReference>
<dbReference type="InterPro" id="IPR050913">
    <property type="entry name" value="AP2/ERF_ERF"/>
</dbReference>
<keyword evidence="2" id="KW-0805">Transcription regulation</keyword>
<comment type="caution">
    <text evidence="8">The sequence shown here is derived from an EMBL/GenBank/DDBJ whole genome shotgun (WGS) entry which is preliminary data.</text>
</comment>
<keyword evidence="5" id="KW-0539">Nucleus</keyword>
<dbReference type="AlphaFoldDB" id="A0A2U1KJ95"/>
<dbReference type="PANTHER" id="PTHR31194:SF62">
    <property type="entry name" value="ETHYLENE-RESPONSIVE TRANSCRIPTION FACTOR ERF118"/>
    <property type="match status" value="1"/>
</dbReference>
<evidence type="ECO:0000256" key="6">
    <source>
        <dbReference type="SAM" id="MobiDB-lite"/>
    </source>
</evidence>
<evidence type="ECO:0000256" key="3">
    <source>
        <dbReference type="ARBA" id="ARBA00023125"/>
    </source>
</evidence>
<sequence>MSTEPNNKYPKIVRVIVSDPDATDSSSDESSVTDRSSGKKVVREIVLGVKARDGEVKVGQEEPQMKKFPGVRRRKWGKWCSEIRDPFIKKRIWLGTFKTAEEAAKVYNAKKEEFEARKMGQNPVVASGSGYDPTRKMESGMVRVGNGDDGKKVVGSSGPGGLGHDPWVVRIRGPVDVLKMEGGEVKKEEIGLKRVRPVGFGNGVTFKTPKFEA</sequence>
<evidence type="ECO:0000256" key="4">
    <source>
        <dbReference type="ARBA" id="ARBA00023163"/>
    </source>
</evidence>
<dbReference type="STRING" id="35608.A0A2U1KJ95"/>
<dbReference type="Pfam" id="PF00847">
    <property type="entry name" value="AP2"/>
    <property type="match status" value="1"/>
</dbReference>
<dbReference type="InterPro" id="IPR001471">
    <property type="entry name" value="AP2/ERF_dom"/>
</dbReference>
<dbReference type="CDD" id="cd00018">
    <property type="entry name" value="AP2"/>
    <property type="match status" value="1"/>
</dbReference>
<dbReference type="Gene3D" id="3.30.730.10">
    <property type="entry name" value="AP2/ERF domain"/>
    <property type="match status" value="1"/>
</dbReference>
<dbReference type="InterPro" id="IPR016177">
    <property type="entry name" value="DNA-bd_dom_sf"/>
</dbReference>
<reference evidence="8 9" key="1">
    <citation type="journal article" date="2018" name="Mol. Plant">
        <title>The genome of Artemisia annua provides insight into the evolution of Asteraceae family and artemisinin biosynthesis.</title>
        <authorList>
            <person name="Shen Q."/>
            <person name="Zhang L."/>
            <person name="Liao Z."/>
            <person name="Wang S."/>
            <person name="Yan T."/>
            <person name="Shi P."/>
            <person name="Liu M."/>
            <person name="Fu X."/>
            <person name="Pan Q."/>
            <person name="Wang Y."/>
            <person name="Lv Z."/>
            <person name="Lu X."/>
            <person name="Zhang F."/>
            <person name="Jiang W."/>
            <person name="Ma Y."/>
            <person name="Chen M."/>
            <person name="Hao X."/>
            <person name="Li L."/>
            <person name="Tang Y."/>
            <person name="Lv G."/>
            <person name="Zhou Y."/>
            <person name="Sun X."/>
            <person name="Brodelius P.E."/>
            <person name="Rose J.K.C."/>
            <person name="Tang K."/>
        </authorList>
    </citation>
    <scope>NUCLEOTIDE SEQUENCE [LARGE SCALE GENOMIC DNA]</scope>
    <source>
        <strain evidence="9">cv. Huhao1</strain>
        <tissue evidence="8">Leaf</tissue>
    </source>
</reference>
<name>A0A2U1KJ95_ARTAN</name>
<dbReference type="GO" id="GO:0003700">
    <property type="term" value="F:DNA-binding transcription factor activity"/>
    <property type="evidence" value="ECO:0007669"/>
    <property type="project" value="InterPro"/>
</dbReference>
<keyword evidence="4" id="KW-0804">Transcription</keyword>
<dbReference type="SUPFAM" id="SSF54171">
    <property type="entry name" value="DNA-binding domain"/>
    <property type="match status" value="1"/>
</dbReference>
<dbReference type="PRINTS" id="PR00367">
    <property type="entry name" value="ETHRSPELEMNT"/>
</dbReference>
<comment type="subcellular location">
    <subcellularLocation>
        <location evidence="1">Nucleus</location>
    </subcellularLocation>
</comment>
<accession>A0A2U1KJ95</accession>
<keyword evidence="3" id="KW-0238">DNA-binding</keyword>
<dbReference type="GO" id="GO:0003677">
    <property type="term" value="F:DNA binding"/>
    <property type="evidence" value="ECO:0007669"/>
    <property type="project" value="UniProtKB-KW"/>
</dbReference>
<evidence type="ECO:0000313" key="9">
    <source>
        <dbReference type="Proteomes" id="UP000245207"/>
    </source>
</evidence>
<organism evidence="8 9">
    <name type="scientific">Artemisia annua</name>
    <name type="common">Sweet wormwood</name>
    <dbReference type="NCBI Taxonomy" id="35608"/>
    <lineage>
        <taxon>Eukaryota</taxon>
        <taxon>Viridiplantae</taxon>
        <taxon>Streptophyta</taxon>
        <taxon>Embryophyta</taxon>
        <taxon>Tracheophyta</taxon>
        <taxon>Spermatophyta</taxon>
        <taxon>Magnoliopsida</taxon>
        <taxon>eudicotyledons</taxon>
        <taxon>Gunneridae</taxon>
        <taxon>Pentapetalae</taxon>
        <taxon>asterids</taxon>
        <taxon>campanulids</taxon>
        <taxon>Asterales</taxon>
        <taxon>Asteraceae</taxon>
        <taxon>Asteroideae</taxon>
        <taxon>Anthemideae</taxon>
        <taxon>Artemisiinae</taxon>
        <taxon>Artemisia</taxon>
    </lineage>
</organism>
<proteinExistence type="predicted"/>
<evidence type="ECO:0000259" key="7">
    <source>
        <dbReference type="PROSITE" id="PS51032"/>
    </source>
</evidence>
<evidence type="ECO:0000256" key="2">
    <source>
        <dbReference type="ARBA" id="ARBA00023015"/>
    </source>
</evidence>
<gene>
    <name evidence="8" type="ORF">CTI12_AA571110</name>
</gene>
<dbReference type="EMBL" id="PKPP01017639">
    <property type="protein sequence ID" value="PWA36801.1"/>
    <property type="molecule type" value="Genomic_DNA"/>
</dbReference>
<dbReference type="Proteomes" id="UP000245207">
    <property type="component" value="Unassembled WGS sequence"/>
</dbReference>
<feature type="domain" description="AP2/ERF" evidence="7">
    <location>
        <begin position="67"/>
        <end position="124"/>
    </location>
</feature>
<feature type="compositionally biased region" description="Low complexity" evidence="6">
    <location>
        <begin position="18"/>
        <end position="35"/>
    </location>
</feature>
<dbReference type="PROSITE" id="PS51032">
    <property type="entry name" value="AP2_ERF"/>
    <property type="match status" value="1"/>
</dbReference>
<evidence type="ECO:0000256" key="5">
    <source>
        <dbReference type="ARBA" id="ARBA00023242"/>
    </source>
</evidence>
<dbReference type="InterPro" id="IPR036955">
    <property type="entry name" value="AP2/ERF_dom_sf"/>
</dbReference>
<dbReference type="PANTHER" id="PTHR31194">
    <property type="entry name" value="SHN SHINE , DNA BINDING / TRANSCRIPTION FACTOR"/>
    <property type="match status" value="1"/>
</dbReference>
<keyword evidence="9" id="KW-1185">Reference proteome</keyword>
<feature type="region of interest" description="Disordered" evidence="6">
    <location>
        <begin position="1"/>
        <end position="39"/>
    </location>
</feature>
<dbReference type="OrthoDB" id="1746257at2759"/>
<evidence type="ECO:0000313" key="8">
    <source>
        <dbReference type="EMBL" id="PWA36801.1"/>
    </source>
</evidence>
<protein>
    <submittedName>
        <fullName evidence="8">AP2/ERF domain-containing protein</fullName>
    </submittedName>
</protein>
<evidence type="ECO:0000256" key="1">
    <source>
        <dbReference type="ARBA" id="ARBA00004123"/>
    </source>
</evidence>